<dbReference type="Proteomes" id="UP001497512">
    <property type="component" value="Chromosome 6"/>
</dbReference>
<name>A0ABP0UU10_9BRYO</name>
<keyword evidence="2" id="KW-0812">Transmembrane</keyword>
<keyword evidence="2" id="KW-1133">Transmembrane helix</keyword>
<accession>A0ABP0UU10</accession>
<evidence type="ECO:0000256" key="2">
    <source>
        <dbReference type="SAM" id="Phobius"/>
    </source>
</evidence>
<keyword evidence="4" id="KW-1185">Reference proteome</keyword>
<evidence type="ECO:0000313" key="3">
    <source>
        <dbReference type="EMBL" id="CAK9229700.1"/>
    </source>
</evidence>
<dbReference type="EMBL" id="OZ019898">
    <property type="protein sequence ID" value="CAK9229700.1"/>
    <property type="molecule type" value="Genomic_DNA"/>
</dbReference>
<reference evidence="3" key="1">
    <citation type="submission" date="2024-02" db="EMBL/GenBank/DDBJ databases">
        <authorList>
            <consortium name="ELIXIR-Norway"/>
            <consortium name="Elixir Norway"/>
        </authorList>
    </citation>
    <scope>NUCLEOTIDE SEQUENCE</scope>
</reference>
<feature type="transmembrane region" description="Helical" evidence="2">
    <location>
        <begin position="253"/>
        <end position="273"/>
    </location>
</feature>
<sequence length="419" mass="48214">MSVDVYPMITTTAPPPFTKDAYWRNCERPGRFQDWTLLGIALLAAIPFVCGNLVIFWYRKRKYFRAQGVDLVLASSTAGLIWLISAFVVNQHFKRQKGSFFSICPLWSFWLQFTLGFCFWLSLLALRLHHLYLLSALEKQMEALQIWLFYIPLLLTPSIIFSLFATVYDASKYIEEDDIFKCSLANKKWKLATFLFLAPLYFGIILFAAYRLRGQRDVVLNREYRHTSEYASSAFVLYLLSASIYWSDEQDNVYGRCFLTFCFCTLVFFHFWVRMGFPVYLCIFKPESTMVAYENRLRQHGAHCLDKLQSLGGIRAHVSPNSRSSSFQFQIQDFDGIVEAISQAKVDIDMYKEKVHQLEEIKNQILSSVEQQEDVKADPSNAPPAPSPVTVVATSGDELPDDSEIHSIEEGNILVPSEK</sequence>
<feature type="transmembrane region" description="Helical" evidence="2">
    <location>
        <begin position="147"/>
        <end position="168"/>
    </location>
</feature>
<keyword evidence="2" id="KW-0472">Membrane</keyword>
<gene>
    <name evidence="3" type="ORF">CSSPTR1EN2_LOCUS19864</name>
</gene>
<feature type="transmembrane region" description="Helical" evidence="2">
    <location>
        <begin position="188"/>
        <end position="210"/>
    </location>
</feature>
<evidence type="ECO:0000256" key="1">
    <source>
        <dbReference type="SAM" id="MobiDB-lite"/>
    </source>
</evidence>
<feature type="region of interest" description="Disordered" evidence="1">
    <location>
        <begin position="369"/>
        <end position="419"/>
    </location>
</feature>
<protein>
    <recommendedName>
        <fullName evidence="5">G-protein coupled receptors family 3 profile domain-containing protein</fullName>
    </recommendedName>
</protein>
<evidence type="ECO:0000313" key="4">
    <source>
        <dbReference type="Proteomes" id="UP001497512"/>
    </source>
</evidence>
<feature type="transmembrane region" description="Helical" evidence="2">
    <location>
        <begin position="109"/>
        <end position="126"/>
    </location>
</feature>
<evidence type="ECO:0008006" key="5">
    <source>
        <dbReference type="Google" id="ProtNLM"/>
    </source>
</evidence>
<proteinExistence type="predicted"/>
<organism evidence="3 4">
    <name type="scientific">Sphagnum troendelagicum</name>
    <dbReference type="NCBI Taxonomy" id="128251"/>
    <lineage>
        <taxon>Eukaryota</taxon>
        <taxon>Viridiplantae</taxon>
        <taxon>Streptophyta</taxon>
        <taxon>Embryophyta</taxon>
        <taxon>Bryophyta</taxon>
        <taxon>Sphagnophytina</taxon>
        <taxon>Sphagnopsida</taxon>
        <taxon>Sphagnales</taxon>
        <taxon>Sphagnaceae</taxon>
        <taxon>Sphagnum</taxon>
    </lineage>
</organism>
<feature type="transmembrane region" description="Helical" evidence="2">
    <location>
        <begin position="37"/>
        <end position="58"/>
    </location>
</feature>
<feature type="transmembrane region" description="Helical" evidence="2">
    <location>
        <begin position="230"/>
        <end position="247"/>
    </location>
</feature>
<feature type="transmembrane region" description="Helical" evidence="2">
    <location>
        <begin position="70"/>
        <end position="89"/>
    </location>
</feature>